<protein>
    <submittedName>
        <fullName evidence="2">Peptidase M15A, C-terminal</fullName>
    </submittedName>
</protein>
<proteinExistence type="predicted"/>
<gene>
    <name evidence="2" type="ORF">UFOVP972_305</name>
</gene>
<dbReference type="EMBL" id="LR796923">
    <property type="protein sequence ID" value="CAB4175667.1"/>
    <property type="molecule type" value="Genomic_DNA"/>
</dbReference>
<dbReference type="InterPro" id="IPR013230">
    <property type="entry name" value="Peptidase_M15A_C"/>
</dbReference>
<sequence>MQLSKHLSLAEVVRSETAKRKGISNMPTDAHIANFKLLAEKVFELIRTHFGKPIHISSGYRSEALNKAIGGSLTSQHCSGEAIDIDMDGSSNGVTNKMVFDYIKDNLNFDQLIWEFGTDSAPDWVHVSYESTGKQRKQILKAIKKGGATSYIPYK</sequence>
<evidence type="ECO:0000313" key="2">
    <source>
        <dbReference type="EMBL" id="CAB4175667.1"/>
    </source>
</evidence>
<dbReference type="Gene3D" id="3.30.1380.10">
    <property type="match status" value="1"/>
</dbReference>
<feature type="domain" description="Peptidase M15A C-terminal" evidence="1">
    <location>
        <begin position="5"/>
        <end position="96"/>
    </location>
</feature>
<accession>A0A6J5PYI3</accession>
<dbReference type="SUPFAM" id="SSF55166">
    <property type="entry name" value="Hedgehog/DD-peptidase"/>
    <property type="match status" value="1"/>
</dbReference>
<organism evidence="2">
    <name type="scientific">uncultured Caudovirales phage</name>
    <dbReference type="NCBI Taxonomy" id="2100421"/>
    <lineage>
        <taxon>Viruses</taxon>
        <taxon>Duplodnaviria</taxon>
        <taxon>Heunggongvirae</taxon>
        <taxon>Uroviricota</taxon>
        <taxon>Caudoviricetes</taxon>
        <taxon>Peduoviridae</taxon>
        <taxon>Maltschvirus</taxon>
        <taxon>Maltschvirus maltsch</taxon>
    </lineage>
</organism>
<name>A0A6J5PYI3_9CAUD</name>
<evidence type="ECO:0000259" key="1">
    <source>
        <dbReference type="Pfam" id="PF08291"/>
    </source>
</evidence>
<dbReference type="Pfam" id="PF08291">
    <property type="entry name" value="Peptidase_M15_3"/>
    <property type="match status" value="1"/>
</dbReference>
<reference evidence="2" key="1">
    <citation type="submission" date="2020-05" db="EMBL/GenBank/DDBJ databases">
        <authorList>
            <person name="Chiriac C."/>
            <person name="Salcher M."/>
            <person name="Ghai R."/>
            <person name="Kavagutti S V."/>
        </authorList>
    </citation>
    <scope>NUCLEOTIDE SEQUENCE</scope>
</reference>
<dbReference type="InterPro" id="IPR009045">
    <property type="entry name" value="Zn_M74/Hedgehog-like"/>
</dbReference>